<keyword evidence="2" id="KW-1185">Reference proteome</keyword>
<evidence type="ECO:0000313" key="1">
    <source>
        <dbReference type="EMBL" id="DAD40427.1"/>
    </source>
</evidence>
<gene>
    <name evidence="1" type="ORF">HUJ06_014750</name>
</gene>
<proteinExistence type="predicted"/>
<dbReference type="AlphaFoldDB" id="A0A822Z6G5"/>
<evidence type="ECO:0000313" key="2">
    <source>
        <dbReference type="Proteomes" id="UP000607653"/>
    </source>
</evidence>
<organism evidence="1 2">
    <name type="scientific">Nelumbo nucifera</name>
    <name type="common">Sacred lotus</name>
    <dbReference type="NCBI Taxonomy" id="4432"/>
    <lineage>
        <taxon>Eukaryota</taxon>
        <taxon>Viridiplantae</taxon>
        <taxon>Streptophyta</taxon>
        <taxon>Embryophyta</taxon>
        <taxon>Tracheophyta</taxon>
        <taxon>Spermatophyta</taxon>
        <taxon>Magnoliopsida</taxon>
        <taxon>Proteales</taxon>
        <taxon>Nelumbonaceae</taxon>
        <taxon>Nelumbo</taxon>
    </lineage>
</organism>
<comment type="caution">
    <text evidence="1">The sequence shown here is derived from an EMBL/GenBank/DDBJ whole genome shotgun (WGS) entry which is preliminary data.</text>
</comment>
<dbReference type="EMBL" id="DUZY01000005">
    <property type="protein sequence ID" value="DAD40427.1"/>
    <property type="molecule type" value="Genomic_DNA"/>
</dbReference>
<sequence length="35" mass="4130">MNFMDSVLLCRNGAVIQKFRINFGDDYCDSYRVHT</sequence>
<protein>
    <submittedName>
        <fullName evidence="1">Uncharacterized protein</fullName>
    </submittedName>
</protein>
<accession>A0A822Z6G5</accession>
<name>A0A822Z6G5_NELNU</name>
<reference evidence="1 2" key="1">
    <citation type="journal article" date="2020" name="Mol. Biol. Evol.">
        <title>Distinct Expression and Methylation Patterns for Genes with Different Fates following a Single Whole-Genome Duplication in Flowering Plants.</title>
        <authorList>
            <person name="Shi T."/>
            <person name="Rahmani R.S."/>
            <person name="Gugger P.F."/>
            <person name="Wang M."/>
            <person name="Li H."/>
            <person name="Zhang Y."/>
            <person name="Li Z."/>
            <person name="Wang Q."/>
            <person name="Van de Peer Y."/>
            <person name="Marchal K."/>
            <person name="Chen J."/>
        </authorList>
    </citation>
    <scope>NUCLEOTIDE SEQUENCE [LARGE SCALE GENOMIC DNA]</scope>
    <source>
        <tissue evidence="1">Leaf</tissue>
    </source>
</reference>
<dbReference type="Proteomes" id="UP000607653">
    <property type="component" value="Unassembled WGS sequence"/>
</dbReference>